<evidence type="ECO:0000259" key="8">
    <source>
        <dbReference type="Pfam" id="PF17851"/>
    </source>
</evidence>
<dbReference type="OrthoDB" id="9801455at2"/>
<dbReference type="Gene3D" id="2.60.120.200">
    <property type="match status" value="1"/>
</dbReference>
<dbReference type="KEGG" id="ffa:FFWV33_17710"/>
<evidence type="ECO:0000256" key="3">
    <source>
        <dbReference type="ARBA" id="ARBA00023295"/>
    </source>
</evidence>
<feature type="active site" description="Proton donor" evidence="4">
    <location>
        <position position="208"/>
    </location>
</feature>
<dbReference type="InterPro" id="IPR023296">
    <property type="entry name" value="Glyco_hydro_beta-prop_sf"/>
</dbReference>
<dbReference type="AlphaFoldDB" id="A0A2S1LHG1"/>
<dbReference type="GO" id="GO:0005975">
    <property type="term" value="P:carbohydrate metabolic process"/>
    <property type="evidence" value="ECO:0007669"/>
    <property type="project" value="InterPro"/>
</dbReference>
<keyword evidence="2 6" id="KW-0378">Hydrolase</keyword>
<evidence type="ECO:0000256" key="4">
    <source>
        <dbReference type="PIRSR" id="PIRSR606710-1"/>
    </source>
</evidence>
<gene>
    <name evidence="9" type="ORF">FFWV33_17710</name>
</gene>
<organism evidence="9 10">
    <name type="scientific">Flavobacterium faecale</name>
    <dbReference type="NCBI Taxonomy" id="1355330"/>
    <lineage>
        <taxon>Bacteria</taxon>
        <taxon>Pseudomonadati</taxon>
        <taxon>Bacteroidota</taxon>
        <taxon>Flavobacteriia</taxon>
        <taxon>Flavobacteriales</taxon>
        <taxon>Flavobacteriaceae</taxon>
        <taxon>Flavobacterium</taxon>
    </lineage>
</organism>
<dbReference type="Proteomes" id="UP000244527">
    <property type="component" value="Chromosome"/>
</dbReference>
<dbReference type="Gene3D" id="2.115.10.20">
    <property type="entry name" value="Glycosyl hydrolase domain, family 43"/>
    <property type="match status" value="1"/>
</dbReference>
<keyword evidence="7" id="KW-0732">Signal</keyword>
<evidence type="ECO:0000313" key="10">
    <source>
        <dbReference type="Proteomes" id="UP000244527"/>
    </source>
</evidence>
<dbReference type="EMBL" id="CP020918">
    <property type="protein sequence ID" value="AWG23232.1"/>
    <property type="molecule type" value="Genomic_DNA"/>
</dbReference>
<dbReference type="RefSeq" id="WP_108742131.1">
    <property type="nucleotide sequence ID" value="NZ_CP020918.1"/>
</dbReference>
<dbReference type="Pfam" id="PF04616">
    <property type="entry name" value="Glyco_hydro_43"/>
    <property type="match status" value="1"/>
</dbReference>
<feature type="site" description="Important for catalytic activity, responsible for pKa modulation of the active site Glu and correct orientation of both the proton donor and substrate" evidence="5">
    <location>
        <position position="142"/>
    </location>
</feature>
<dbReference type="InterPro" id="IPR051795">
    <property type="entry name" value="Glycosyl_Hydrlase_43"/>
</dbReference>
<evidence type="ECO:0000256" key="5">
    <source>
        <dbReference type="PIRSR" id="PIRSR606710-2"/>
    </source>
</evidence>
<feature type="domain" description="Beta-xylosidase C-terminal Concanavalin A-like" evidence="8">
    <location>
        <begin position="349"/>
        <end position="541"/>
    </location>
</feature>
<keyword evidence="10" id="KW-1185">Reference proteome</keyword>
<keyword evidence="3 6" id="KW-0326">Glycosidase</keyword>
<protein>
    <submittedName>
        <fullName evidence="9">Glycoside hydrolase 43 family protein</fullName>
    </submittedName>
</protein>
<dbReference type="PANTHER" id="PTHR42812">
    <property type="entry name" value="BETA-XYLOSIDASE"/>
    <property type="match status" value="1"/>
</dbReference>
<feature type="active site" description="Proton acceptor" evidence="4">
    <location>
        <position position="35"/>
    </location>
</feature>
<evidence type="ECO:0000256" key="2">
    <source>
        <dbReference type="ARBA" id="ARBA00022801"/>
    </source>
</evidence>
<reference evidence="9 10" key="1">
    <citation type="submission" date="2017-04" db="EMBL/GenBank/DDBJ databases">
        <title>Compelte genome sequence of WV33.</title>
        <authorList>
            <person name="Lee P.C."/>
        </authorList>
    </citation>
    <scope>NUCLEOTIDE SEQUENCE [LARGE SCALE GENOMIC DNA]</scope>
    <source>
        <strain evidence="9 10">WV33</strain>
    </source>
</reference>
<feature type="chain" id="PRO_5015515559" evidence="7">
    <location>
        <begin position="19"/>
        <end position="546"/>
    </location>
</feature>
<dbReference type="GO" id="GO:0004553">
    <property type="term" value="F:hydrolase activity, hydrolyzing O-glycosyl compounds"/>
    <property type="evidence" value="ECO:0007669"/>
    <property type="project" value="InterPro"/>
</dbReference>
<evidence type="ECO:0000256" key="7">
    <source>
        <dbReference type="SAM" id="SignalP"/>
    </source>
</evidence>
<dbReference type="InterPro" id="IPR006710">
    <property type="entry name" value="Glyco_hydro_43"/>
</dbReference>
<dbReference type="CDD" id="cd18617">
    <property type="entry name" value="GH43_XynB-like"/>
    <property type="match status" value="1"/>
</dbReference>
<dbReference type="Pfam" id="PF17851">
    <property type="entry name" value="GH43_C2"/>
    <property type="match status" value="1"/>
</dbReference>
<dbReference type="PANTHER" id="PTHR42812:SF12">
    <property type="entry name" value="BETA-XYLOSIDASE-RELATED"/>
    <property type="match status" value="1"/>
</dbReference>
<dbReference type="InterPro" id="IPR013320">
    <property type="entry name" value="ConA-like_dom_sf"/>
</dbReference>
<dbReference type="SUPFAM" id="SSF75005">
    <property type="entry name" value="Arabinanase/levansucrase/invertase"/>
    <property type="match status" value="1"/>
</dbReference>
<dbReference type="InterPro" id="IPR041542">
    <property type="entry name" value="GH43_C2"/>
</dbReference>
<feature type="signal peptide" evidence="7">
    <location>
        <begin position="1"/>
        <end position="18"/>
    </location>
</feature>
<name>A0A2S1LHG1_9FLAO</name>
<evidence type="ECO:0000256" key="6">
    <source>
        <dbReference type="RuleBase" id="RU361187"/>
    </source>
</evidence>
<evidence type="ECO:0000313" key="9">
    <source>
        <dbReference type="EMBL" id="AWG23232.1"/>
    </source>
</evidence>
<comment type="similarity">
    <text evidence="1 6">Belongs to the glycosyl hydrolase 43 family.</text>
</comment>
<dbReference type="SUPFAM" id="SSF49899">
    <property type="entry name" value="Concanavalin A-like lectins/glucanases"/>
    <property type="match status" value="1"/>
</dbReference>
<evidence type="ECO:0000256" key="1">
    <source>
        <dbReference type="ARBA" id="ARBA00009865"/>
    </source>
</evidence>
<accession>A0A2S1LHG1</accession>
<proteinExistence type="inferred from homology"/>
<sequence>MKKYLIVLVLFCTNVILAQNTTVVQNPILKGFYPDPSICRVGEDYYLVNSTFSYFPGLPIFHSKDLAHWEQIGNAMDRTTQLNLDGLGISRGLFAPAIRYNNGTFYITCTLIDNGNNFVITTTDLSKGWSDPIWLPEVEGIDPSLFFDDTNRGYIIYNSDPPNKVYVYDGHRSIKIVEFDVATNKVISSPEIIVNGGADISQKPVWIEGPHLFKKDGFYYLIAAEGGTDVNHSEVVFRSKNVLGPYESYAQNPILTQRNLDPNRKDPVTSTGHADFVEDANGNWYAVFLGCRPYEGGFFNTGRETFMAPVSWEMGWPKINLEGEVVKKNYTLKTKPATAIKSNRDLFVDEFNGTSLDYQWMFLRTPHEKWYSLDSKKGALTLKTRPETVSGTGNPSFIGFRQQHLVGEVSTEMEFSTKKENEKSGLLAFQNESHFYYFCQSVKNDKNVVQLYKSNGEAVDEIKSVTIDSKEKLFLKIVANGPVYSFEYSFDNKKWITLADQVDAKFLSTQVGGGFVGAFYAMYTTSMGQESANQAQFNWFKNSNTK</sequence>